<dbReference type="VEuPathDB" id="MicrosporidiaDB:NAPIS_ORF01307"/>
<name>T0MJL0_9MICR</name>
<evidence type="ECO:0000313" key="2">
    <source>
        <dbReference type="Proteomes" id="UP000053780"/>
    </source>
</evidence>
<evidence type="ECO:0000313" key="1">
    <source>
        <dbReference type="EMBL" id="EQB61125.1"/>
    </source>
</evidence>
<dbReference type="AlphaFoldDB" id="T0MJL0"/>
<gene>
    <name evidence="1" type="ORF">NAPIS_ORF01307</name>
</gene>
<sequence length="242" mass="28434">MNTYLYGKLTRNKFYTPARTYTHNTSFPAHLKINTYHPVLYTDKIQIFYTSPIFNTYVISVEENVTKLYSQDEKLTIIKKVDLLDSKMYTVKIVNETDTLRICEIYEYDQCFVGKQIEGKLEIRKNKYFVNTPFGIHPCILQNNIIKKKIDVKIWKMEGNKMMFVEINNPIKGQIEVNINEIRDNIILVSKDNIRGVIISNILDEFSFDKICVNKENMLKTDKLDDNLGKGNHNKIKTKKEK</sequence>
<proteinExistence type="predicted"/>
<reference evidence="1 2" key="1">
    <citation type="journal article" date="2013" name="BMC Genomics">
        <title>Genome sequencing and comparative genomics of honey bee microsporidia, Nosema apis reveal novel insights into host-parasite interactions.</title>
        <authorList>
            <person name="Chen Yp."/>
            <person name="Pettis J.S."/>
            <person name="Zhao Y."/>
            <person name="Liu X."/>
            <person name="Tallon L.J."/>
            <person name="Sadzewicz L.D."/>
            <person name="Li R."/>
            <person name="Zheng H."/>
            <person name="Huang S."/>
            <person name="Zhang X."/>
            <person name="Hamilton M.C."/>
            <person name="Pernal S.F."/>
            <person name="Melathopoulos A.P."/>
            <person name="Yan X."/>
            <person name="Evans J.D."/>
        </authorList>
    </citation>
    <scope>NUCLEOTIDE SEQUENCE [LARGE SCALE GENOMIC DNA]</scope>
    <source>
        <strain evidence="1 2">BRL 01</strain>
    </source>
</reference>
<dbReference type="Proteomes" id="UP000053780">
    <property type="component" value="Unassembled WGS sequence"/>
</dbReference>
<dbReference type="OrthoDB" id="412781at2759"/>
<dbReference type="HOGENOM" id="CLU_1147464_0_0_1"/>
<accession>T0MJL0</accession>
<dbReference type="EMBL" id="KE647171">
    <property type="protein sequence ID" value="EQB61125.1"/>
    <property type="molecule type" value="Genomic_DNA"/>
</dbReference>
<keyword evidence="2" id="KW-1185">Reference proteome</keyword>
<organism evidence="1 2">
    <name type="scientific">Vairimorpha apis BRL 01</name>
    <dbReference type="NCBI Taxonomy" id="1037528"/>
    <lineage>
        <taxon>Eukaryota</taxon>
        <taxon>Fungi</taxon>
        <taxon>Fungi incertae sedis</taxon>
        <taxon>Microsporidia</taxon>
        <taxon>Nosematidae</taxon>
        <taxon>Vairimorpha</taxon>
    </lineage>
</organism>
<protein>
    <submittedName>
        <fullName evidence="1">Uncharacterized protein</fullName>
    </submittedName>
</protein>